<dbReference type="Gene3D" id="3.40.50.150">
    <property type="entry name" value="Vaccinia Virus protein VP39"/>
    <property type="match status" value="2"/>
</dbReference>
<dbReference type="HAMAP" id="MF_01858">
    <property type="entry name" value="23SrRNA_methyltr_KL"/>
    <property type="match status" value="1"/>
</dbReference>
<keyword evidence="1 6" id="KW-0963">Cytoplasm</keyword>
<sequence length="746" mass="83903">MGFTAIPAVYRLYPENQELILSKHVFFVTCPKGVEYLLADELESFGLAQVRNAPAGVWVEGELEAGYRACLWSRLANRVILHIAEVDARSADELYEGVVALDWQSHIPVNGSFRVTFLGQNEEIRNTQFGAQKVKDGIVDSIRGAGLPRPSVAPKDPDVTISARLNRGRLSVGLDLSGHSLHMRGYRTEQGLAPLKENLAAALLLRAGWPEIADAGGDFVDPMCGSGTLVIEAALMALDIAPGRKTERFGFEKWPGHQPELWLALRQEVERRAHEGKNKRIPAFAGFDQDARVIDTARNNLRRAGLDNIVSVDPRPVSAFERQPDWADKGLVLTNPPYGERLSERKELAALYQTLGETVLRELPGWRLAVFTGAPEFGKSIGLRSFKQYKLFNGKLPAQLLLFEVQPENARTPRDPAAPGQVMPRIANPERADMLRNRLKKNLKTIGQWARKQNISCYRLYDADMPEYALAIDLYDGNVHVQEYLAPKSIDEKAARERLAEALAVIPEVLDVDPENLVCKQRQRQTGTKQYEKQAATGEYFNVQEHGCTLKVNLKDYLDTGLFLDHRPVRHWIQQHARGKRFLNLFCYTGAATVHAAVGGASRSLSLDMSKTYVSWAQDNLALNGADLRKHVVEQADCLSWLADRKTANQTFDLIFMDPPTFSNSARMAGVLDIQRDHGTMVRQCMERLSSDGLLIFSNNFRKFKLDEDLEAEFEVKEVTASTLDKDFQRNQKIHRCWHIQHKLTD</sequence>
<dbReference type="GO" id="GO:0070043">
    <property type="term" value="F:rRNA (guanine-N7-)-methyltransferase activity"/>
    <property type="evidence" value="ECO:0007669"/>
    <property type="project" value="UniProtKB-UniRule"/>
</dbReference>
<evidence type="ECO:0000259" key="8">
    <source>
        <dbReference type="PROSITE" id="PS51165"/>
    </source>
</evidence>
<dbReference type="EMBL" id="AP019537">
    <property type="protein sequence ID" value="BBJ04363.1"/>
    <property type="molecule type" value="Genomic_DNA"/>
</dbReference>
<evidence type="ECO:0000256" key="4">
    <source>
        <dbReference type="ARBA" id="ARBA00022679"/>
    </source>
</evidence>
<keyword evidence="5 6" id="KW-0949">S-adenosyl-L-methionine</keyword>
<accession>A0A455WDL7</accession>
<dbReference type="Gene3D" id="3.30.750.80">
    <property type="entry name" value="RNA methyltransferase domain (HRMD) like"/>
    <property type="match status" value="1"/>
</dbReference>
<dbReference type="InterPro" id="IPR054170">
    <property type="entry name" value="RlmL_1st"/>
</dbReference>
<evidence type="ECO:0000256" key="6">
    <source>
        <dbReference type="HAMAP-Rule" id="MF_01858"/>
    </source>
</evidence>
<dbReference type="InterPro" id="IPR002052">
    <property type="entry name" value="DNA_methylase_N6_adenine_CS"/>
</dbReference>
<dbReference type="AlphaFoldDB" id="A0A455WDL7"/>
<keyword evidence="2 6" id="KW-0698">rRNA processing</keyword>
<comment type="similarity">
    <text evidence="6">Belongs to the methyltransferase superfamily. RlmKL family.</text>
</comment>
<evidence type="ECO:0000256" key="1">
    <source>
        <dbReference type="ARBA" id="ARBA00022490"/>
    </source>
</evidence>
<dbReference type="PIRSF" id="PIRSF037618">
    <property type="entry name" value="RNA_Mtase_bacteria_prd"/>
    <property type="match status" value="1"/>
</dbReference>
<dbReference type="Gene3D" id="3.30.2130.30">
    <property type="match status" value="1"/>
</dbReference>
<dbReference type="InterPro" id="IPR053943">
    <property type="entry name" value="RlmKL-like_Mtase_CS"/>
</dbReference>
<dbReference type="NCBIfam" id="NF008748">
    <property type="entry name" value="PRK11783.1"/>
    <property type="match status" value="1"/>
</dbReference>
<dbReference type="SMART" id="SM00981">
    <property type="entry name" value="THUMP"/>
    <property type="match status" value="1"/>
</dbReference>
<proteinExistence type="inferred from homology"/>
<comment type="catalytic activity">
    <reaction evidence="6">
        <text>guanosine(2445) in 23S rRNA + S-adenosyl-L-methionine = N(2)-methylguanosine(2445) in 23S rRNA + S-adenosyl-L-homocysteine + H(+)</text>
        <dbReference type="Rhea" id="RHEA:42740"/>
        <dbReference type="Rhea" id="RHEA-COMP:10215"/>
        <dbReference type="Rhea" id="RHEA-COMP:10216"/>
        <dbReference type="ChEBI" id="CHEBI:15378"/>
        <dbReference type="ChEBI" id="CHEBI:57856"/>
        <dbReference type="ChEBI" id="CHEBI:59789"/>
        <dbReference type="ChEBI" id="CHEBI:74269"/>
        <dbReference type="ChEBI" id="CHEBI:74481"/>
        <dbReference type="EC" id="2.1.1.173"/>
    </reaction>
</comment>
<evidence type="ECO:0000256" key="2">
    <source>
        <dbReference type="ARBA" id="ARBA00022552"/>
    </source>
</evidence>
<evidence type="ECO:0000256" key="3">
    <source>
        <dbReference type="ARBA" id="ARBA00022603"/>
    </source>
</evidence>
<dbReference type="PROSITE" id="PS51165">
    <property type="entry name" value="THUMP"/>
    <property type="match status" value="1"/>
</dbReference>
<dbReference type="PANTHER" id="PTHR47313">
    <property type="entry name" value="RIBOSOMAL RNA LARGE SUBUNIT METHYLTRANSFERASE K/L"/>
    <property type="match status" value="1"/>
</dbReference>
<dbReference type="Pfam" id="PF22020">
    <property type="entry name" value="RlmL_1st"/>
    <property type="match status" value="1"/>
</dbReference>
<dbReference type="SUPFAM" id="SSF53335">
    <property type="entry name" value="S-adenosyl-L-methionine-dependent methyltransferases"/>
    <property type="match status" value="2"/>
</dbReference>
<dbReference type="PANTHER" id="PTHR47313:SF1">
    <property type="entry name" value="RIBOSOMAL RNA LARGE SUBUNIT METHYLTRANSFERASE K_L"/>
    <property type="match status" value="1"/>
</dbReference>
<dbReference type="InterPro" id="IPR004114">
    <property type="entry name" value="THUMP_dom"/>
</dbReference>
<comment type="function">
    <text evidence="6">Specifically methylates the guanine in position 2445 (m2G2445) and the guanine in position 2069 (m7G2069) of 23S rRNA.</text>
</comment>
<dbReference type="CDD" id="cd02440">
    <property type="entry name" value="AdoMet_MTases"/>
    <property type="match status" value="1"/>
</dbReference>
<feature type="domain" description="THUMP" evidence="8">
    <location>
        <begin position="65"/>
        <end position="176"/>
    </location>
</feature>
<dbReference type="CDD" id="cd11715">
    <property type="entry name" value="THUMP_AdoMetMT"/>
    <property type="match status" value="1"/>
</dbReference>
<dbReference type="Pfam" id="PF02926">
    <property type="entry name" value="THUMP"/>
    <property type="match status" value="1"/>
</dbReference>
<name>A0A455WDL7_MARNT</name>
<evidence type="ECO:0000256" key="7">
    <source>
        <dbReference type="PROSITE-ProRule" id="PRU00529"/>
    </source>
</evidence>
<dbReference type="GO" id="GO:0005737">
    <property type="term" value="C:cytoplasm"/>
    <property type="evidence" value="ECO:0007669"/>
    <property type="project" value="UniProtKB-SubCell"/>
</dbReference>
<dbReference type="InterPro" id="IPR019614">
    <property type="entry name" value="SAM-dep_methyl-trfase"/>
</dbReference>
<keyword evidence="4 6" id="KW-0808">Transferase</keyword>
<evidence type="ECO:0000256" key="5">
    <source>
        <dbReference type="ARBA" id="ARBA00022691"/>
    </source>
</evidence>
<dbReference type="Pfam" id="PF01170">
    <property type="entry name" value="UPF0020"/>
    <property type="match status" value="1"/>
</dbReference>
<dbReference type="EC" id="2.1.1.173" evidence="6"/>
<dbReference type="PROSITE" id="PS01261">
    <property type="entry name" value="UPF0020"/>
    <property type="match status" value="1"/>
</dbReference>
<dbReference type="EC" id="2.1.1.264" evidence="6"/>
<keyword evidence="7" id="KW-0694">RNA-binding</keyword>
<comment type="subcellular location">
    <subcellularLocation>
        <location evidence="6">Cytoplasm</location>
    </subcellularLocation>
</comment>
<reference evidence="9" key="1">
    <citation type="submission" date="2019-03" db="EMBL/GenBank/DDBJ databases">
        <title>Whole genome analysis of nitrate-reducing bacteria Marinobacter hydrocarbonoclasticus YB03.</title>
        <authorList>
            <person name="Azam A.H."/>
            <person name="Yuk S.R."/>
            <person name="Kamarisima K."/>
            <person name="Miyanaga K."/>
            <person name="Tanji Y."/>
        </authorList>
    </citation>
    <scope>NUCLEOTIDE SEQUENCE</scope>
    <source>
        <strain evidence="9">YB03</strain>
    </source>
</reference>
<organism evidence="9">
    <name type="scientific">Marinobacter nauticus</name>
    <name type="common">Marinobacter hydrocarbonoclasticus</name>
    <name type="synonym">Marinobacter aquaeolei</name>
    <dbReference type="NCBI Taxonomy" id="2743"/>
    <lineage>
        <taxon>Bacteria</taxon>
        <taxon>Pseudomonadati</taxon>
        <taxon>Pseudomonadota</taxon>
        <taxon>Gammaproteobacteria</taxon>
        <taxon>Pseudomonadales</taxon>
        <taxon>Marinobacteraceae</taxon>
        <taxon>Marinobacter</taxon>
    </lineage>
</organism>
<protein>
    <recommendedName>
        <fullName evidence="6">Ribosomal RNA large subunit methyltransferase K/L</fullName>
    </recommendedName>
    <domain>
        <recommendedName>
            <fullName evidence="6">23S rRNA m2G2445 methyltransferase</fullName>
            <ecNumber evidence="6">2.1.1.173</ecNumber>
        </recommendedName>
        <alternativeName>
            <fullName evidence="6">rRNA (guanine-N(2)-)-methyltransferase RlmL</fullName>
        </alternativeName>
    </domain>
    <domain>
        <recommendedName>
            <fullName evidence="6">23S rRNA m7G2069 methyltransferase</fullName>
            <ecNumber evidence="6">2.1.1.264</ecNumber>
        </recommendedName>
        <alternativeName>
            <fullName evidence="6">rRNA (guanine-N(7)-)-methyltransferase RlmK</fullName>
        </alternativeName>
    </domain>
</protein>
<dbReference type="InterPro" id="IPR017244">
    <property type="entry name" value="23SrRNA_methyltr_KL"/>
</dbReference>
<dbReference type="PROSITE" id="PS00092">
    <property type="entry name" value="N6_MTASE"/>
    <property type="match status" value="1"/>
</dbReference>
<evidence type="ECO:0000313" key="9">
    <source>
        <dbReference type="EMBL" id="BBJ04363.1"/>
    </source>
</evidence>
<comment type="catalytic activity">
    <reaction evidence="6">
        <text>guanosine(2069) in 23S rRNA + S-adenosyl-L-methionine = N(2)-methylguanosine(2069) in 23S rRNA + S-adenosyl-L-homocysteine + H(+)</text>
        <dbReference type="Rhea" id="RHEA:43772"/>
        <dbReference type="Rhea" id="RHEA-COMP:10688"/>
        <dbReference type="Rhea" id="RHEA-COMP:10689"/>
        <dbReference type="ChEBI" id="CHEBI:15378"/>
        <dbReference type="ChEBI" id="CHEBI:57856"/>
        <dbReference type="ChEBI" id="CHEBI:59789"/>
        <dbReference type="ChEBI" id="CHEBI:74269"/>
        <dbReference type="ChEBI" id="CHEBI:74481"/>
        <dbReference type="EC" id="2.1.1.264"/>
    </reaction>
</comment>
<keyword evidence="3 6" id="KW-0489">Methyltransferase</keyword>
<dbReference type="Pfam" id="PF10672">
    <property type="entry name" value="Methyltrans_SAM"/>
    <property type="match status" value="1"/>
</dbReference>
<dbReference type="InterPro" id="IPR000241">
    <property type="entry name" value="RlmKL-like_Mtase"/>
</dbReference>
<dbReference type="GO" id="GO:0003723">
    <property type="term" value="F:RNA binding"/>
    <property type="evidence" value="ECO:0007669"/>
    <property type="project" value="UniProtKB-UniRule"/>
</dbReference>
<dbReference type="GO" id="GO:0052915">
    <property type="term" value="F:23S rRNA (guanine(2445)-N(2))-methyltransferase activity"/>
    <property type="evidence" value="ECO:0007669"/>
    <property type="project" value="UniProtKB-UniRule"/>
</dbReference>
<gene>
    <name evidence="6 9" type="primary">rlmL</name>
    <name evidence="9" type="ORF">YBY_22120</name>
</gene>
<dbReference type="InterPro" id="IPR029063">
    <property type="entry name" value="SAM-dependent_MTases_sf"/>
</dbReference>